<proteinExistence type="predicted"/>
<protein>
    <submittedName>
        <fullName evidence="2">Uncharacterized protein</fullName>
    </submittedName>
</protein>
<keyword evidence="1" id="KW-0812">Transmembrane</keyword>
<gene>
    <name evidence="2" type="ORF">ENS64_02860</name>
</gene>
<feature type="transmembrane region" description="Helical" evidence="1">
    <location>
        <begin position="44"/>
        <end position="65"/>
    </location>
</feature>
<evidence type="ECO:0000313" key="2">
    <source>
        <dbReference type="EMBL" id="HGT38199.1"/>
    </source>
</evidence>
<accession>A0A7C4LKX9</accession>
<sequence>MAAGVFDNSSLPDDLDARVRAEIRAGERLVWVGQPRPGRLARGAIPIVLFGIPWTAFAVFWMAAASGALFGGFGENNGPGEVGGFFTWFPLFGLPFVLIGLGMLSSPYWFWRQAKRTCYALTDHRAILWQANPCGGVTVRSYGPEALDKIHRTEYADGCGDLVFEEAVSVGWNSKGHRTTTTTRYGFMAIDNVREVEELLRRVLLPGGDH</sequence>
<name>A0A7C4LKX9_9PLAN</name>
<keyword evidence="1" id="KW-1133">Transmembrane helix</keyword>
<comment type="caution">
    <text evidence="2">The sequence shown here is derived from an EMBL/GenBank/DDBJ whole genome shotgun (WGS) entry which is preliminary data.</text>
</comment>
<dbReference type="AlphaFoldDB" id="A0A7C4LKX9"/>
<organism evidence="2">
    <name type="scientific">Schlesneria paludicola</name>
    <dbReference type="NCBI Taxonomy" id="360056"/>
    <lineage>
        <taxon>Bacteria</taxon>
        <taxon>Pseudomonadati</taxon>
        <taxon>Planctomycetota</taxon>
        <taxon>Planctomycetia</taxon>
        <taxon>Planctomycetales</taxon>
        <taxon>Planctomycetaceae</taxon>
        <taxon>Schlesneria</taxon>
    </lineage>
</organism>
<dbReference type="EMBL" id="DSVQ01000006">
    <property type="protein sequence ID" value="HGT38199.1"/>
    <property type="molecule type" value="Genomic_DNA"/>
</dbReference>
<reference evidence="2" key="1">
    <citation type="journal article" date="2020" name="mSystems">
        <title>Genome- and Community-Level Interaction Insights into Carbon Utilization and Element Cycling Functions of Hydrothermarchaeota in Hydrothermal Sediment.</title>
        <authorList>
            <person name="Zhou Z."/>
            <person name="Liu Y."/>
            <person name="Xu W."/>
            <person name="Pan J."/>
            <person name="Luo Z.H."/>
            <person name="Li M."/>
        </authorList>
    </citation>
    <scope>NUCLEOTIDE SEQUENCE [LARGE SCALE GENOMIC DNA]</scope>
    <source>
        <strain evidence="2">SpSt-508</strain>
    </source>
</reference>
<keyword evidence="1" id="KW-0472">Membrane</keyword>
<feature type="transmembrane region" description="Helical" evidence="1">
    <location>
        <begin position="85"/>
        <end position="111"/>
    </location>
</feature>
<evidence type="ECO:0000256" key="1">
    <source>
        <dbReference type="SAM" id="Phobius"/>
    </source>
</evidence>